<protein>
    <submittedName>
        <fullName evidence="1">Polycystin 2</fullName>
    </submittedName>
</protein>
<accession>A0A504YIR7</accession>
<name>A0A504YIR7_FASGI</name>
<gene>
    <name evidence="1" type="ORF">FGIG_03171</name>
</gene>
<dbReference type="Proteomes" id="UP000316759">
    <property type="component" value="Unassembled WGS sequence"/>
</dbReference>
<dbReference type="AlphaFoldDB" id="A0A504YIR7"/>
<comment type="caution">
    <text evidence="1">The sequence shown here is derived from an EMBL/GenBank/DDBJ whole genome shotgun (WGS) entry which is preliminary data.</text>
</comment>
<dbReference type="OrthoDB" id="10491046at2759"/>
<dbReference type="Gene3D" id="1.20.5.340">
    <property type="match status" value="1"/>
</dbReference>
<sequence length="119" mass="13426">MALVNEIAKEEQVALASGEEIARLPPEVTQQEFTLALKRIGRIEAGMSTIMQHLKTVLKGLSSVEKAKLIRREAMTQLLQTVITDDQQERETQINGIVNENMSKYEMIKAQIDEDESLE</sequence>
<evidence type="ECO:0000313" key="1">
    <source>
        <dbReference type="EMBL" id="TPP58178.1"/>
    </source>
</evidence>
<dbReference type="STRING" id="46835.A0A504YIR7"/>
<evidence type="ECO:0000313" key="2">
    <source>
        <dbReference type="Proteomes" id="UP000316759"/>
    </source>
</evidence>
<keyword evidence="2" id="KW-1185">Reference proteome</keyword>
<proteinExistence type="predicted"/>
<reference evidence="1 2" key="1">
    <citation type="submission" date="2019-04" db="EMBL/GenBank/DDBJ databases">
        <title>Annotation for the trematode Fasciola gigantica.</title>
        <authorList>
            <person name="Choi Y.-J."/>
        </authorList>
    </citation>
    <scope>NUCLEOTIDE SEQUENCE [LARGE SCALE GENOMIC DNA]</scope>
    <source>
        <strain evidence="1">Uganda_cow_1</strain>
    </source>
</reference>
<organism evidence="1 2">
    <name type="scientific">Fasciola gigantica</name>
    <name type="common">Giant liver fluke</name>
    <dbReference type="NCBI Taxonomy" id="46835"/>
    <lineage>
        <taxon>Eukaryota</taxon>
        <taxon>Metazoa</taxon>
        <taxon>Spiralia</taxon>
        <taxon>Lophotrochozoa</taxon>
        <taxon>Platyhelminthes</taxon>
        <taxon>Trematoda</taxon>
        <taxon>Digenea</taxon>
        <taxon>Plagiorchiida</taxon>
        <taxon>Echinostomata</taxon>
        <taxon>Echinostomatoidea</taxon>
        <taxon>Fasciolidae</taxon>
        <taxon>Fasciola</taxon>
    </lineage>
</organism>
<dbReference type="EMBL" id="SUNJ01012297">
    <property type="protein sequence ID" value="TPP58178.1"/>
    <property type="molecule type" value="Genomic_DNA"/>
</dbReference>